<dbReference type="Proteomes" id="UP001604336">
    <property type="component" value="Unassembled WGS sequence"/>
</dbReference>
<sequence length="112" mass="13333">MADNRDNDQLPADVVNNFAPIARPVEVNERDILMDENPHYHISCFDEYCRNFKYHGVNEEALKMRLFPRILKDKAREWLDSLPPRNITTWTDLIQKFTLKYFPLAKVNRPEV</sequence>
<name>A0ABD1PBV5_9LAMI</name>
<dbReference type="PANTHER" id="PTHR33223">
    <property type="entry name" value="CCHC-TYPE DOMAIN-CONTAINING PROTEIN"/>
    <property type="match status" value="1"/>
</dbReference>
<comment type="caution">
    <text evidence="2">The sequence shown here is derived from an EMBL/GenBank/DDBJ whole genome shotgun (WGS) entry which is preliminary data.</text>
</comment>
<dbReference type="PANTHER" id="PTHR33223:SF11">
    <property type="entry name" value="ELEMENT PROTEIN, PUTATIVE-RELATED"/>
    <property type="match status" value="1"/>
</dbReference>
<gene>
    <name evidence="2" type="ORF">Adt_44792</name>
</gene>
<evidence type="ECO:0000259" key="1">
    <source>
        <dbReference type="Pfam" id="PF03732"/>
    </source>
</evidence>
<accession>A0ABD1PBV5</accession>
<reference evidence="3" key="1">
    <citation type="submission" date="2024-07" db="EMBL/GenBank/DDBJ databases">
        <title>Two chromosome-level genome assemblies of Korean endemic species Abeliophyllum distichum and Forsythia ovata (Oleaceae).</title>
        <authorList>
            <person name="Jang H."/>
        </authorList>
    </citation>
    <scope>NUCLEOTIDE SEQUENCE [LARGE SCALE GENOMIC DNA]</scope>
</reference>
<evidence type="ECO:0000313" key="2">
    <source>
        <dbReference type="EMBL" id="KAL2461372.1"/>
    </source>
</evidence>
<dbReference type="Pfam" id="PF03732">
    <property type="entry name" value="Retrotrans_gag"/>
    <property type="match status" value="1"/>
</dbReference>
<evidence type="ECO:0000313" key="3">
    <source>
        <dbReference type="Proteomes" id="UP001604336"/>
    </source>
</evidence>
<dbReference type="InterPro" id="IPR005162">
    <property type="entry name" value="Retrotrans_gag_dom"/>
</dbReference>
<feature type="domain" description="Retrotransposon gag" evidence="1">
    <location>
        <begin position="66"/>
        <end position="108"/>
    </location>
</feature>
<proteinExistence type="predicted"/>
<dbReference type="EMBL" id="JBFOLK010000014">
    <property type="protein sequence ID" value="KAL2461372.1"/>
    <property type="molecule type" value="Genomic_DNA"/>
</dbReference>
<organism evidence="2 3">
    <name type="scientific">Abeliophyllum distichum</name>
    <dbReference type="NCBI Taxonomy" id="126358"/>
    <lineage>
        <taxon>Eukaryota</taxon>
        <taxon>Viridiplantae</taxon>
        <taxon>Streptophyta</taxon>
        <taxon>Embryophyta</taxon>
        <taxon>Tracheophyta</taxon>
        <taxon>Spermatophyta</taxon>
        <taxon>Magnoliopsida</taxon>
        <taxon>eudicotyledons</taxon>
        <taxon>Gunneridae</taxon>
        <taxon>Pentapetalae</taxon>
        <taxon>asterids</taxon>
        <taxon>lamiids</taxon>
        <taxon>Lamiales</taxon>
        <taxon>Oleaceae</taxon>
        <taxon>Forsythieae</taxon>
        <taxon>Abeliophyllum</taxon>
    </lineage>
</organism>
<dbReference type="AlphaFoldDB" id="A0ABD1PBV5"/>
<protein>
    <submittedName>
        <fullName evidence="2">Retrotrans gag domain-containing protein</fullName>
    </submittedName>
</protein>
<keyword evidence="3" id="KW-1185">Reference proteome</keyword>